<accession>A0AAV2HG98</accession>
<dbReference type="AlphaFoldDB" id="A0AAV2HG98"/>
<dbReference type="EC" id="2.4.1.-" evidence="10"/>
<keyword evidence="3 10" id="KW-0328">Glycosyltransferase</keyword>
<evidence type="ECO:0000256" key="7">
    <source>
        <dbReference type="ARBA" id="ARBA00022989"/>
    </source>
</evidence>
<dbReference type="PANTHER" id="PTHR11214">
    <property type="entry name" value="BETA-1,3-N-ACETYLGLUCOSAMINYLTRANSFERASE"/>
    <property type="match status" value="1"/>
</dbReference>
<proteinExistence type="inferred from homology"/>
<comment type="similarity">
    <text evidence="2 10">Belongs to the glycosyltransferase 31 family.</text>
</comment>
<evidence type="ECO:0000313" key="11">
    <source>
        <dbReference type="EMBL" id="CAL1532983.1"/>
    </source>
</evidence>
<name>A0AAV2HG98_LYMST</name>
<dbReference type="GO" id="GO:0006493">
    <property type="term" value="P:protein O-linked glycosylation"/>
    <property type="evidence" value="ECO:0007669"/>
    <property type="project" value="TreeGrafter"/>
</dbReference>
<keyword evidence="6" id="KW-0735">Signal-anchor</keyword>
<reference evidence="11 12" key="1">
    <citation type="submission" date="2024-04" db="EMBL/GenBank/DDBJ databases">
        <authorList>
            <consortium name="Genoscope - CEA"/>
            <person name="William W."/>
        </authorList>
    </citation>
    <scope>NUCLEOTIDE SEQUENCE [LARGE SCALE GENOMIC DNA]</scope>
</reference>
<evidence type="ECO:0000256" key="2">
    <source>
        <dbReference type="ARBA" id="ARBA00008661"/>
    </source>
</evidence>
<dbReference type="Pfam" id="PF01762">
    <property type="entry name" value="Galactosyl_T"/>
    <property type="match status" value="1"/>
</dbReference>
<evidence type="ECO:0000256" key="10">
    <source>
        <dbReference type="RuleBase" id="RU363063"/>
    </source>
</evidence>
<dbReference type="PANTHER" id="PTHR11214:SF314">
    <property type="entry name" value="HEXOSYLTRANSFERASE"/>
    <property type="match status" value="1"/>
</dbReference>
<comment type="subcellular location">
    <subcellularLocation>
        <location evidence="1 10">Golgi apparatus membrane</location>
        <topology evidence="1 10">Single-pass type II membrane protein</topology>
    </subcellularLocation>
</comment>
<dbReference type="Proteomes" id="UP001497497">
    <property type="component" value="Unassembled WGS sequence"/>
</dbReference>
<keyword evidence="5" id="KW-0812">Transmembrane</keyword>
<evidence type="ECO:0000256" key="3">
    <source>
        <dbReference type="ARBA" id="ARBA00022676"/>
    </source>
</evidence>
<evidence type="ECO:0000256" key="5">
    <source>
        <dbReference type="ARBA" id="ARBA00022692"/>
    </source>
</evidence>
<keyword evidence="12" id="KW-1185">Reference proteome</keyword>
<evidence type="ECO:0000256" key="8">
    <source>
        <dbReference type="ARBA" id="ARBA00023034"/>
    </source>
</evidence>
<evidence type="ECO:0000256" key="6">
    <source>
        <dbReference type="ARBA" id="ARBA00022968"/>
    </source>
</evidence>
<evidence type="ECO:0000313" key="12">
    <source>
        <dbReference type="Proteomes" id="UP001497497"/>
    </source>
</evidence>
<keyword evidence="4" id="KW-0808">Transferase</keyword>
<dbReference type="EMBL" id="CAXITT010000130">
    <property type="protein sequence ID" value="CAL1532983.1"/>
    <property type="molecule type" value="Genomic_DNA"/>
</dbReference>
<evidence type="ECO:0000256" key="1">
    <source>
        <dbReference type="ARBA" id="ARBA00004323"/>
    </source>
</evidence>
<comment type="caution">
    <text evidence="11">The sequence shown here is derived from an EMBL/GenBank/DDBJ whole genome shotgun (WGS) entry which is preliminary data.</text>
</comment>
<dbReference type="GO" id="GO:0000139">
    <property type="term" value="C:Golgi membrane"/>
    <property type="evidence" value="ECO:0007669"/>
    <property type="project" value="UniProtKB-SubCell"/>
</dbReference>
<evidence type="ECO:0000256" key="9">
    <source>
        <dbReference type="ARBA" id="ARBA00023136"/>
    </source>
</evidence>
<evidence type="ECO:0000256" key="4">
    <source>
        <dbReference type="ARBA" id="ARBA00022679"/>
    </source>
</evidence>
<gene>
    <name evidence="11" type="ORF">GSLYS_00007001001</name>
</gene>
<dbReference type="InterPro" id="IPR002659">
    <property type="entry name" value="Glyco_trans_31"/>
</dbReference>
<organism evidence="11 12">
    <name type="scientific">Lymnaea stagnalis</name>
    <name type="common">Great pond snail</name>
    <name type="synonym">Helix stagnalis</name>
    <dbReference type="NCBI Taxonomy" id="6523"/>
    <lineage>
        <taxon>Eukaryota</taxon>
        <taxon>Metazoa</taxon>
        <taxon>Spiralia</taxon>
        <taxon>Lophotrochozoa</taxon>
        <taxon>Mollusca</taxon>
        <taxon>Gastropoda</taxon>
        <taxon>Heterobranchia</taxon>
        <taxon>Euthyneura</taxon>
        <taxon>Panpulmonata</taxon>
        <taxon>Hygrophila</taxon>
        <taxon>Lymnaeoidea</taxon>
        <taxon>Lymnaeidae</taxon>
        <taxon>Lymnaea</taxon>
    </lineage>
</organism>
<dbReference type="GO" id="GO:0016758">
    <property type="term" value="F:hexosyltransferase activity"/>
    <property type="evidence" value="ECO:0007669"/>
    <property type="project" value="InterPro"/>
</dbReference>
<protein>
    <recommendedName>
        <fullName evidence="10">Hexosyltransferase</fullName>
        <ecNumber evidence="10">2.4.1.-</ecNumber>
    </recommendedName>
</protein>
<sequence length="155" mass="17358">MYVNVPLLVQTLRGQAASPESPRAFVMGSVQWGAQPMRSTGSKWYTPYDVFKEDTYPNYVSGTAYAMTSLASRLLFEASLRLPTFWLEDIYVTGLCSRKAGVSVLNNDLFTYNTPLASGCTFRNQISGHRYSLEDIAFIHKALYDPDTVCERASD</sequence>
<keyword evidence="8 10" id="KW-0333">Golgi apparatus</keyword>
<keyword evidence="9" id="KW-0472">Membrane</keyword>
<keyword evidence="7" id="KW-1133">Transmembrane helix</keyword>